<organism evidence="5 6">
    <name type="scientific">Cephalotrichum gorgonifer</name>
    <dbReference type="NCBI Taxonomy" id="2041049"/>
    <lineage>
        <taxon>Eukaryota</taxon>
        <taxon>Fungi</taxon>
        <taxon>Dikarya</taxon>
        <taxon>Ascomycota</taxon>
        <taxon>Pezizomycotina</taxon>
        <taxon>Sordariomycetes</taxon>
        <taxon>Hypocreomycetidae</taxon>
        <taxon>Microascales</taxon>
        <taxon>Microascaceae</taxon>
        <taxon>Cephalotrichum</taxon>
    </lineage>
</organism>
<keyword evidence="3" id="KW-0949">S-adenosyl-L-methionine</keyword>
<protein>
    <submittedName>
        <fullName evidence="5">Related to O-methyltransferase</fullName>
    </submittedName>
</protein>
<name>A0AAE8MSU5_9PEZI</name>
<evidence type="ECO:0000313" key="5">
    <source>
        <dbReference type="EMBL" id="SPN99100.1"/>
    </source>
</evidence>
<dbReference type="PROSITE" id="PS51682">
    <property type="entry name" value="SAM_OMT_I"/>
    <property type="match status" value="1"/>
</dbReference>
<dbReference type="AlphaFoldDB" id="A0AAE8MSU5"/>
<evidence type="ECO:0000256" key="2">
    <source>
        <dbReference type="ARBA" id="ARBA00022679"/>
    </source>
</evidence>
<keyword evidence="6" id="KW-1185">Reference proteome</keyword>
<evidence type="ECO:0000256" key="4">
    <source>
        <dbReference type="ARBA" id="ARBA00023453"/>
    </source>
</evidence>
<sequence>MSSPLPATQAVQASPRVHDILRRLHALSDAQEKTLSQTIFYLKRLFRFYVTGETWSSAADDHMREKFVSLEADKCQLMYLLARSIGAKNIVEAGTSFGVSTIYLALAVGQNVAALNASGGAPVTGKVIATEKEPTKAEKARKYWEEAGEEVSPWIEVRVGDLLETLKVEEGMPNEIDMLLLDIWTPLALPTLKIIRPRLRRGAIVLADNTTMAKPLYKELLEYLHDPKNGFKTTTAPYSGGFEIAVYLPSE</sequence>
<keyword evidence="1" id="KW-0489">Methyltransferase</keyword>
<dbReference type="PANTHER" id="PTHR43167:SF1">
    <property type="entry name" value="PUTATIVE (AFU_ORTHOLOGUE AFUA_6G01830)-RELATED"/>
    <property type="match status" value="1"/>
</dbReference>
<keyword evidence="2" id="KW-0808">Transferase</keyword>
<evidence type="ECO:0000313" key="6">
    <source>
        <dbReference type="Proteomes" id="UP001187682"/>
    </source>
</evidence>
<proteinExistence type="inferred from homology"/>
<gene>
    <name evidence="5" type="ORF">DNG_02135</name>
</gene>
<dbReference type="PANTHER" id="PTHR43167">
    <property type="entry name" value="PUTATIVE (AFU_ORTHOLOGUE AFUA_6G01830)-RELATED"/>
    <property type="match status" value="1"/>
</dbReference>
<dbReference type="InterPro" id="IPR029063">
    <property type="entry name" value="SAM-dependent_MTases_sf"/>
</dbReference>
<reference evidence="5" key="1">
    <citation type="submission" date="2018-03" db="EMBL/GenBank/DDBJ databases">
        <authorList>
            <person name="Guldener U."/>
        </authorList>
    </citation>
    <scope>NUCLEOTIDE SEQUENCE</scope>
</reference>
<dbReference type="Pfam" id="PF13578">
    <property type="entry name" value="Methyltransf_24"/>
    <property type="match status" value="1"/>
</dbReference>
<comment type="caution">
    <text evidence="5">The sequence shown here is derived from an EMBL/GenBank/DDBJ whole genome shotgun (WGS) entry which is preliminary data.</text>
</comment>
<dbReference type="GO" id="GO:0008171">
    <property type="term" value="F:O-methyltransferase activity"/>
    <property type="evidence" value="ECO:0007669"/>
    <property type="project" value="InterPro"/>
</dbReference>
<comment type="similarity">
    <text evidence="4">Belongs to the class I-like SAM-binding methyltransferase superfamily. Cation-dependent O-methyltransferase family.</text>
</comment>
<dbReference type="GO" id="GO:0032259">
    <property type="term" value="P:methylation"/>
    <property type="evidence" value="ECO:0007669"/>
    <property type="project" value="UniProtKB-KW"/>
</dbReference>
<accession>A0AAE8MSU5</accession>
<dbReference type="EMBL" id="ONZQ02000002">
    <property type="protein sequence ID" value="SPN99100.1"/>
    <property type="molecule type" value="Genomic_DNA"/>
</dbReference>
<dbReference type="SUPFAM" id="SSF53335">
    <property type="entry name" value="S-adenosyl-L-methionine-dependent methyltransferases"/>
    <property type="match status" value="1"/>
</dbReference>
<dbReference type="Gene3D" id="3.40.50.150">
    <property type="entry name" value="Vaccinia Virus protein VP39"/>
    <property type="match status" value="1"/>
</dbReference>
<dbReference type="InterPro" id="IPR002935">
    <property type="entry name" value="SAM_O-MeTrfase"/>
</dbReference>
<evidence type="ECO:0000256" key="3">
    <source>
        <dbReference type="ARBA" id="ARBA00022691"/>
    </source>
</evidence>
<dbReference type="Proteomes" id="UP001187682">
    <property type="component" value="Unassembled WGS sequence"/>
</dbReference>
<evidence type="ECO:0000256" key="1">
    <source>
        <dbReference type="ARBA" id="ARBA00022603"/>
    </source>
</evidence>